<reference evidence="1" key="1">
    <citation type="submission" date="2021-01" db="EMBL/GenBank/DDBJ databases">
        <authorList>
            <person name="Sun Q."/>
        </authorList>
    </citation>
    <scope>NUCLEOTIDE SEQUENCE</scope>
    <source>
        <strain evidence="1">YIM B02566</strain>
    </source>
</reference>
<keyword evidence="2" id="KW-1185">Reference proteome</keyword>
<sequence length="201" mass="22176">MMRRASRLVSFAVALLVASQTRAQEIELNNVPPAHSLPPREVQIAFDQAKQGHIGAAVDSLRVPAKDSAETSLYLATLLFAWRQQFAREGRDPMPPVDWEMDWLRCSVVIEGSGYPASFLVEYYENDYVGGRKTPRLPGPGRAPELAACWSAVSEQAAVAQDCLDLEKPLRAKRKLPIFACPPSEPTKASIEKYPAVKIAD</sequence>
<comment type="caution">
    <text evidence="1">The sequence shown here is derived from an EMBL/GenBank/DDBJ whole genome shotgun (WGS) entry which is preliminary data.</text>
</comment>
<protein>
    <submittedName>
        <fullName evidence="1">Uncharacterized protein</fullName>
    </submittedName>
</protein>
<accession>A0ACC5RCR3</accession>
<gene>
    <name evidence="1" type="ORF">JHL16_29085</name>
</gene>
<evidence type="ECO:0000313" key="1">
    <source>
        <dbReference type="EMBL" id="MBK1870455.1"/>
    </source>
</evidence>
<dbReference type="EMBL" id="JAENHL010000008">
    <property type="protein sequence ID" value="MBK1870455.1"/>
    <property type="molecule type" value="Genomic_DNA"/>
</dbReference>
<name>A0ACC5RCR3_9HYPH</name>
<proteinExistence type="predicted"/>
<dbReference type="Proteomes" id="UP000616151">
    <property type="component" value="Unassembled WGS sequence"/>
</dbReference>
<evidence type="ECO:0000313" key="2">
    <source>
        <dbReference type="Proteomes" id="UP000616151"/>
    </source>
</evidence>
<organism evidence="1 2">
    <name type="scientific">Taklimakanibacter albus</name>
    <dbReference type="NCBI Taxonomy" id="2800327"/>
    <lineage>
        <taxon>Bacteria</taxon>
        <taxon>Pseudomonadati</taxon>
        <taxon>Pseudomonadota</taxon>
        <taxon>Alphaproteobacteria</taxon>
        <taxon>Hyphomicrobiales</taxon>
        <taxon>Aestuariivirgaceae</taxon>
        <taxon>Taklimakanibacter</taxon>
    </lineage>
</organism>